<dbReference type="InterPro" id="IPR001041">
    <property type="entry name" value="2Fe-2S_ferredoxin-type"/>
</dbReference>
<dbReference type="CDD" id="cd00207">
    <property type="entry name" value="fer2"/>
    <property type="match status" value="1"/>
</dbReference>
<name>A0A094YLT7_9BACT</name>
<evidence type="ECO:0000259" key="7">
    <source>
        <dbReference type="PROSITE" id="PS51085"/>
    </source>
</evidence>
<dbReference type="InterPro" id="IPR036010">
    <property type="entry name" value="2Fe-2S_ferredoxin-like_sf"/>
</dbReference>
<evidence type="ECO:0000313" key="8">
    <source>
        <dbReference type="EMBL" id="KGA94191.1"/>
    </source>
</evidence>
<comment type="caution">
    <text evidence="8">The sequence shown here is derived from an EMBL/GenBank/DDBJ whole genome shotgun (WGS) entry which is preliminary data.</text>
</comment>
<dbReference type="GO" id="GO:0140647">
    <property type="term" value="P:P450-containing electron transport chain"/>
    <property type="evidence" value="ECO:0007669"/>
    <property type="project" value="InterPro"/>
</dbReference>
<comment type="cofactor">
    <cofactor evidence="6">
        <name>[2Fe-2S] cluster</name>
        <dbReference type="ChEBI" id="CHEBI:190135"/>
    </cofactor>
</comment>
<dbReference type="Gene3D" id="3.10.20.30">
    <property type="match status" value="1"/>
</dbReference>
<dbReference type="SUPFAM" id="SSF54292">
    <property type="entry name" value="2Fe-2S ferredoxin-like"/>
    <property type="match status" value="1"/>
</dbReference>
<dbReference type="AlphaFoldDB" id="A0A094YLT7"/>
<dbReference type="RefSeq" id="WP_036081250.1">
    <property type="nucleotide sequence ID" value="NZ_JBPKCJ010000001.1"/>
</dbReference>
<dbReference type="InterPro" id="IPR001055">
    <property type="entry name" value="Adrenodoxin-like"/>
</dbReference>
<organism evidence="8 9">
    <name type="scientific">Leptospirillum ferriphilum</name>
    <dbReference type="NCBI Taxonomy" id="178606"/>
    <lineage>
        <taxon>Bacteria</taxon>
        <taxon>Pseudomonadati</taxon>
        <taxon>Nitrospirota</taxon>
        <taxon>Nitrospiria</taxon>
        <taxon>Nitrospirales</taxon>
        <taxon>Nitrospiraceae</taxon>
        <taxon>Leptospirillum</taxon>
    </lineage>
</organism>
<dbReference type="PANTHER" id="PTHR23426:SF65">
    <property type="entry name" value="FERREDOXIN-2, MITOCHONDRIAL"/>
    <property type="match status" value="1"/>
</dbReference>
<gene>
    <name evidence="8" type="ORF">LptCag_0954</name>
</gene>
<dbReference type="Proteomes" id="UP000029452">
    <property type="component" value="Unassembled WGS sequence"/>
</dbReference>
<sequence length="103" mass="10982">MPKIHFPELGKTVEALEGESILKAALRAGIPVEHNCGGVCACSTCHVIVEEGGNTLSPMQEDEEDQLDEAEGLTLKSRLSCQALVHGDIVVRIPPCTKGGHEH</sequence>
<dbReference type="PANTHER" id="PTHR23426">
    <property type="entry name" value="FERREDOXIN/ADRENODOXIN"/>
    <property type="match status" value="1"/>
</dbReference>
<evidence type="ECO:0000256" key="1">
    <source>
        <dbReference type="ARBA" id="ARBA00010914"/>
    </source>
</evidence>
<evidence type="ECO:0000256" key="5">
    <source>
        <dbReference type="ARBA" id="ARBA00023014"/>
    </source>
</evidence>
<dbReference type="Pfam" id="PF00111">
    <property type="entry name" value="Fer2"/>
    <property type="match status" value="1"/>
</dbReference>
<dbReference type="OrthoDB" id="9810588at2"/>
<accession>A0A094YLT7</accession>
<dbReference type="GO" id="GO:0009055">
    <property type="term" value="F:electron transfer activity"/>
    <property type="evidence" value="ECO:0007669"/>
    <property type="project" value="TreeGrafter"/>
</dbReference>
<keyword evidence="5" id="KW-0411">Iron-sulfur</keyword>
<protein>
    <submittedName>
        <fullName evidence="8">Ferredoxin, 2Fe-2S</fullName>
    </submittedName>
</protein>
<keyword evidence="2" id="KW-0001">2Fe-2S</keyword>
<evidence type="ECO:0000313" key="9">
    <source>
        <dbReference type="Proteomes" id="UP000029452"/>
    </source>
</evidence>
<keyword evidence="3" id="KW-0479">Metal-binding</keyword>
<dbReference type="PRINTS" id="PR00355">
    <property type="entry name" value="ADRENODOXIN"/>
</dbReference>
<dbReference type="EMBL" id="JPGK01000003">
    <property type="protein sequence ID" value="KGA94191.1"/>
    <property type="molecule type" value="Genomic_DNA"/>
</dbReference>
<dbReference type="PATRIC" id="fig|178606.4.peg.759"/>
<feature type="domain" description="2Fe-2S ferredoxin-type" evidence="7">
    <location>
        <begin position="2"/>
        <end position="97"/>
    </location>
</feature>
<reference evidence="8 9" key="1">
    <citation type="submission" date="2014-06" db="EMBL/GenBank/DDBJ databases">
        <title>Draft genome sequence of iron oxidizing acidophile Leptospirillum ferriphilum DSM14647.</title>
        <authorList>
            <person name="Cardenas J.P."/>
            <person name="Lazcano M."/>
            <person name="Ossandon F.J."/>
            <person name="Corbett M."/>
            <person name="Holmes D.S."/>
            <person name="Watkin E."/>
        </authorList>
    </citation>
    <scope>NUCLEOTIDE SEQUENCE [LARGE SCALE GENOMIC DNA]</scope>
    <source>
        <strain evidence="8 9">DSM 14647</strain>
    </source>
</reference>
<evidence type="ECO:0000256" key="3">
    <source>
        <dbReference type="ARBA" id="ARBA00022723"/>
    </source>
</evidence>
<evidence type="ECO:0000256" key="6">
    <source>
        <dbReference type="ARBA" id="ARBA00034078"/>
    </source>
</evidence>
<evidence type="ECO:0000256" key="2">
    <source>
        <dbReference type="ARBA" id="ARBA00022714"/>
    </source>
</evidence>
<proteinExistence type="inferred from homology"/>
<dbReference type="PROSITE" id="PS51085">
    <property type="entry name" value="2FE2S_FER_2"/>
    <property type="match status" value="1"/>
</dbReference>
<dbReference type="InterPro" id="IPR012675">
    <property type="entry name" value="Beta-grasp_dom_sf"/>
</dbReference>
<comment type="similarity">
    <text evidence="1">Belongs to the adrenodoxin/putidaredoxin family.</text>
</comment>
<dbReference type="GO" id="GO:0051537">
    <property type="term" value="F:2 iron, 2 sulfur cluster binding"/>
    <property type="evidence" value="ECO:0007669"/>
    <property type="project" value="UniProtKB-KW"/>
</dbReference>
<dbReference type="GO" id="GO:0046872">
    <property type="term" value="F:metal ion binding"/>
    <property type="evidence" value="ECO:0007669"/>
    <property type="project" value="UniProtKB-KW"/>
</dbReference>
<evidence type="ECO:0000256" key="4">
    <source>
        <dbReference type="ARBA" id="ARBA00023004"/>
    </source>
</evidence>
<keyword evidence="4" id="KW-0408">Iron</keyword>